<protein>
    <submittedName>
        <fullName evidence="2">Uncharacterized protein</fullName>
    </submittedName>
</protein>
<comment type="caution">
    <text evidence="2">The sequence shown here is derived from an EMBL/GenBank/DDBJ whole genome shotgun (WGS) entry which is preliminary data.</text>
</comment>
<sequence length="310" mass="35947">MQGHNNIVIELIFKFLRLASYLTYIFLIPVFLLLIIIFNFRVIFFTPSAIESIIEKNQVYKTLYDNYGYFSGQIIKLAPDGMELSQTELTMAFKKAFPENDLKAKTHSQIEGYYGFFSGRQDYLPTIDIQKNLDVFRNEFINTQTKMSNEEATMFMNALTENIPSQVSLPDQTYQKLKNYQPSLKIMWPIALAGPILSLLVVFLLAYLRNIKKEKKYFFRSCGWFLFTVNLLFLAAVFLSLTITAIIKVIVLPDMKILPDFLKEGIFLPIAESISRTLFYVSLTEFICVLILSFIFIYYGHSKKLEKKTA</sequence>
<reference evidence="2 3" key="1">
    <citation type="journal article" date="2015" name="Nature">
        <title>rRNA introns, odd ribosomes, and small enigmatic genomes across a large radiation of phyla.</title>
        <authorList>
            <person name="Brown C.T."/>
            <person name="Hug L.A."/>
            <person name="Thomas B.C."/>
            <person name="Sharon I."/>
            <person name="Castelle C.J."/>
            <person name="Singh A."/>
            <person name="Wilkins M.J."/>
            <person name="Williams K.H."/>
            <person name="Banfield J.F."/>
        </authorList>
    </citation>
    <scope>NUCLEOTIDE SEQUENCE [LARGE SCALE GENOMIC DNA]</scope>
</reference>
<keyword evidence="1" id="KW-0812">Transmembrane</keyword>
<dbReference type="AlphaFoldDB" id="A0A0G0M550"/>
<dbReference type="EMBL" id="LBVV01000001">
    <property type="protein sequence ID" value="KKQ95425.1"/>
    <property type="molecule type" value="Genomic_DNA"/>
</dbReference>
<feature type="transmembrane region" description="Helical" evidence="1">
    <location>
        <begin position="278"/>
        <end position="299"/>
    </location>
</feature>
<feature type="transmembrane region" description="Helical" evidence="1">
    <location>
        <begin position="229"/>
        <end position="251"/>
    </location>
</feature>
<accession>A0A0G0M550</accession>
<keyword evidence="1" id="KW-0472">Membrane</keyword>
<evidence type="ECO:0000256" key="1">
    <source>
        <dbReference type="SAM" id="Phobius"/>
    </source>
</evidence>
<organism evidence="2 3">
    <name type="scientific">candidate division CPR2 bacterium GW2011_GWC2_39_10</name>
    <dbReference type="NCBI Taxonomy" id="1618345"/>
    <lineage>
        <taxon>Bacteria</taxon>
        <taxon>Bacteria division CPR2</taxon>
    </lineage>
</organism>
<dbReference type="Proteomes" id="UP000034207">
    <property type="component" value="Unassembled WGS sequence"/>
</dbReference>
<evidence type="ECO:0000313" key="2">
    <source>
        <dbReference type="EMBL" id="KKQ95425.1"/>
    </source>
</evidence>
<name>A0A0G0M550_UNCC2</name>
<gene>
    <name evidence="2" type="ORF">UT18_C0001G0012</name>
</gene>
<evidence type="ECO:0000313" key="3">
    <source>
        <dbReference type="Proteomes" id="UP000034207"/>
    </source>
</evidence>
<feature type="transmembrane region" description="Helical" evidence="1">
    <location>
        <begin position="21"/>
        <end position="44"/>
    </location>
</feature>
<keyword evidence="1" id="KW-1133">Transmembrane helix</keyword>
<feature type="transmembrane region" description="Helical" evidence="1">
    <location>
        <begin position="186"/>
        <end position="208"/>
    </location>
</feature>
<proteinExistence type="predicted"/>